<dbReference type="InterPro" id="IPR029068">
    <property type="entry name" value="Glyas_Bleomycin-R_OHBP_Dase"/>
</dbReference>
<sequence length="130" mass="14131">MTVLQIAQHAEDLQRATRFYADLLGRPPAAVYDPPGLAFFVLDGMRLLLDRGAPSALHYFAVDDLPATVERLRERGVTIDTEPHVIFSHADPTLGPAGTDEWQAFLTDSEGNAVGLVEQRPVPVGADAPR</sequence>
<evidence type="ECO:0000313" key="3">
    <source>
        <dbReference type="Proteomes" id="UP000199092"/>
    </source>
</evidence>
<organism evidence="2 3">
    <name type="scientific">Friedmanniella luteola</name>
    <dbReference type="NCBI Taxonomy" id="546871"/>
    <lineage>
        <taxon>Bacteria</taxon>
        <taxon>Bacillati</taxon>
        <taxon>Actinomycetota</taxon>
        <taxon>Actinomycetes</taxon>
        <taxon>Propionibacteriales</taxon>
        <taxon>Nocardioidaceae</taxon>
        <taxon>Friedmanniella</taxon>
    </lineage>
</organism>
<dbReference type="InterPro" id="IPR037523">
    <property type="entry name" value="VOC_core"/>
</dbReference>
<dbReference type="Proteomes" id="UP000199092">
    <property type="component" value="Chromosome I"/>
</dbReference>
<gene>
    <name evidence="2" type="ORF">SAMN04488543_4051</name>
</gene>
<dbReference type="AlphaFoldDB" id="A0A1H1ZW97"/>
<dbReference type="PROSITE" id="PS51819">
    <property type="entry name" value="VOC"/>
    <property type="match status" value="1"/>
</dbReference>
<dbReference type="EMBL" id="LT629749">
    <property type="protein sequence ID" value="SDT38008.1"/>
    <property type="molecule type" value="Genomic_DNA"/>
</dbReference>
<dbReference type="OrthoDB" id="9804944at2"/>
<dbReference type="Gene3D" id="3.10.180.10">
    <property type="entry name" value="2,3-Dihydroxybiphenyl 1,2-Dioxygenase, domain 1"/>
    <property type="match status" value="1"/>
</dbReference>
<reference evidence="2 3" key="1">
    <citation type="submission" date="2016-10" db="EMBL/GenBank/DDBJ databases">
        <authorList>
            <person name="de Groot N.N."/>
        </authorList>
    </citation>
    <scope>NUCLEOTIDE SEQUENCE [LARGE SCALE GENOMIC DNA]</scope>
    <source>
        <strain evidence="2 3">DSM 21741</strain>
    </source>
</reference>
<protein>
    <submittedName>
        <fullName evidence="2">Methylmalonyl-CoA/ethylmalonyl-CoA epimerase</fullName>
    </submittedName>
</protein>
<dbReference type="STRING" id="546871.SAMN04488543_4051"/>
<feature type="domain" description="VOC" evidence="1">
    <location>
        <begin position="2"/>
        <end position="119"/>
    </location>
</feature>
<proteinExistence type="predicted"/>
<evidence type="ECO:0000259" key="1">
    <source>
        <dbReference type="PROSITE" id="PS51819"/>
    </source>
</evidence>
<dbReference type="InterPro" id="IPR004360">
    <property type="entry name" value="Glyas_Fos-R_dOase_dom"/>
</dbReference>
<accession>A0A1H1ZW97</accession>
<name>A0A1H1ZW97_9ACTN</name>
<evidence type="ECO:0000313" key="2">
    <source>
        <dbReference type="EMBL" id="SDT38008.1"/>
    </source>
</evidence>
<dbReference type="SUPFAM" id="SSF54593">
    <property type="entry name" value="Glyoxalase/Bleomycin resistance protein/Dihydroxybiphenyl dioxygenase"/>
    <property type="match status" value="1"/>
</dbReference>
<dbReference type="Pfam" id="PF00903">
    <property type="entry name" value="Glyoxalase"/>
    <property type="match status" value="1"/>
</dbReference>
<dbReference type="RefSeq" id="WP_091415422.1">
    <property type="nucleotide sequence ID" value="NZ_LT629749.1"/>
</dbReference>
<keyword evidence="3" id="KW-1185">Reference proteome</keyword>